<protein>
    <recommendedName>
        <fullName evidence="1">LUD domain-containing protein</fullName>
    </recommendedName>
</protein>
<dbReference type="KEGG" id="pre:PCA10_24330"/>
<sequence length="206" mass="21303">MTSSRAAILGKVRQALGRNQGDPVPPPPLPAAIATGDGADLAQRLAERLTLTGVSLQTLASLDELAGAVTAYLARHGLNNAVALAPGLANERWQGLAVDVGGALPHHQVAVTRAFAAVAASGSLVFLAGPDHPPRSGFLPEHHLVVLSKRRLLGRLEQLWPLLDGQPGEAVHLVGGPSSTADIGGHLLYGAHGPRAVHVLLVEDRN</sequence>
<gene>
    <name evidence="2" type="ORF">PCA10_24330</name>
</gene>
<dbReference type="RefSeq" id="WP_016492361.1">
    <property type="nucleotide sequence ID" value="NC_021499.1"/>
</dbReference>
<organism evidence="2 3">
    <name type="scientific">Metapseudomonas resinovorans NBRC 106553</name>
    <dbReference type="NCBI Taxonomy" id="1245471"/>
    <lineage>
        <taxon>Bacteria</taxon>
        <taxon>Pseudomonadati</taxon>
        <taxon>Pseudomonadota</taxon>
        <taxon>Gammaproteobacteria</taxon>
        <taxon>Pseudomonadales</taxon>
        <taxon>Pseudomonadaceae</taxon>
        <taxon>Metapseudomonas</taxon>
    </lineage>
</organism>
<dbReference type="STRING" id="1245471.PCA10_24330"/>
<evidence type="ECO:0000313" key="2">
    <source>
        <dbReference type="EMBL" id="BAN48165.1"/>
    </source>
</evidence>
<reference evidence="2 3" key="1">
    <citation type="journal article" date="2013" name="Genome Announc.">
        <title>Complete Genome Sequence of the Carbazole Degrader Pseudomonas resinovorans Strain CA10 (NBRC 106553).</title>
        <authorList>
            <person name="Shintani M."/>
            <person name="Hosoyama A."/>
            <person name="Ohji S."/>
            <person name="Tsuchikane K."/>
            <person name="Takarada H."/>
            <person name="Yamazoe A."/>
            <person name="Fujita N."/>
            <person name="Nojiri H."/>
        </authorList>
    </citation>
    <scope>NUCLEOTIDE SEQUENCE [LARGE SCALE GENOMIC DNA]</scope>
    <source>
        <strain evidence="2 3">NBRC 106553</strain>
    </source>
</reference>
<name>S6AIG1_METRE</name>
<dbReference type="eggNOG" id="COG1556">
    <property type="taxonomic scope" value="Bacteria"/>
</dbReference>
<dbReference type="Pfam" id="PF02589">
    <property type="entry name" value="LUD_dom"/>
    <property type="match status" value="1"/>
</dbReference>
<evidence type="ECO:0000259" key="1">
    <source>
        <dbReference type="Pfam" id="PF02589"/>
    </source>
</evidence>
<accession>S6AIG1</accession>
<proteinExistence type="predicted"/>
<evidence type="ECO:0000313" key="3">
    <source>
        <dbReference type="Proteomes" id="UP000015503"/>
    </source>
</evidence>
<dbReference type="SUPFAM" id="SSF100950">
    <property type="entry name" value="NagB/RpiA/CoA transferase-like"/>
    <property type="match status" value="1"/>
</dbReference>
<dbReference type="InterPro" id="IPR037171">
    <property type="entry name" value="NagB/RpiA_transferase-like"/>
</dbReference>
<dbReference type="PANTHER" id="PTHR43682:SF1">
    <property type="entry name" value="LACTATE UTILIZATION PROTEIN C"/>
    <property type="match status" value="1"/>
</dbReference>
<dbReference type="InterPro" id="IPR003741">
    <property type="entry name" value="LUD_dom"/>
</dbReference>
<dbReference type="OrthoDB" id="9794157at2"/>
<dbReference type="Proteomes" id="UP000015503">
    <property type="component" value="Chromosome"/>
</dbReference>
<dbReference type="PATRIC" id="fig|1245471.3.peg.2462"/>
<dbReference type="AlphaFoldDB" id="S6AIG1"/>
<dbReference type="InterPro" id="IPR024185">
    <property type="entry name" value="FTHF_cligase-like_sf"/>
</dbReference>
<dbReference type="EMBL" id="AP013068">
    <property type="protein sequence ID" value="BAN48165.1"/>
    <property type="molecule type" value="Genomic_DNA"/>
</dbReference>
<feature type="domain" description="LUD" evidence="1">
    <location>
        <begin position="108"/>
        <end position="202"/>
    </location>
</feature>
<dbReference type="Gene3D" id="3.40.50.10420">
    <property type="entry name" value="NagB/RpiA/CoA transferase-like"/>
    <property type="match status" value="1"/>
</dbReference>
<dbReference type="HOGENOM" id="CLU_090664_3_0_6"/>
<keyword evidence="3" id="KW-1185">Reference proteome</keyword>
<dbReference type="PANTHER" id="PTHR43682">
    <property type="entry name" value="LACTATE UTILIZATION PROTEIN C"/>
    <property type="match status" value="1"/>
</dbReference>